<dbReference type="AlphaFoldDB" id="A0AAV7RCY6"/>
<proteinExistence type="predicted"/>
<protein>
    <submittedName>
        <fullName evidence="2">Uncharacterized protein</fullName>
    </submittedName>
</protein>
<dbReference type="EMBL" id="JANPWB010000009">
    <property type="protein sequence ID" value="KAJ1149492.1"/>
    <property type="molecule type" value="Genomic_DNA"/>
</dbReference>
<organism evidence="2 3">
    <name type="scientific">Pleurodeles waltl</name>
    <name type="common">Iberian ribbed newt</name>
    <dbReference type="NCBI Taxonomy" id="8319"/>
    <lineage>
        <taxon>Eukaryota</taxon>
        <taxon>Metazoa</taxon>
        <taxon>Chordata</taxon>
        <taxon>Craniata</taxon>
        <taxon>Vertebrata</taxon>
        <taxon>Euteleostomi</taxon>
        <taxon>Amphibia</taxon>
        <taxon>Batrachia</taxon>
        <taxon>Caudata</taxon>
        <taxon>Salamandroidea</taxon>
        <taxon>Salamandridae</taxon>
        <taxon>Pleurodelinae</taxon>
        <taxon>Pleurodeles</taxon>
    </lineage>
</organism>
<evidence type="ECO:0000313" key="3">
    <source>
        <dbReference type="Proteomes" id="UP001066276"/>
    </source>
</evidence>
<reference evidence="2" key="1">
    <citation type="journal article" date="2022" name="bioRxiv">
        <title>Sequencing and chromosome-scale assembly of the giantPleurodeles waltlgenome.</title>
        <authorList>
            <person name="Brown T."/>
            <person name="Elewa A."/>
            <person name="Iarovenko S."/>
            <person name="Subramanian E."/>
            <person name="Araus A.J."/>
            <person name="Petzold A."/>
            <person name="Susuki M."/>
            <person name="Suzuki K.-i.T."/>
            <person name="Hayashi T."/>
            <person name="Toyoda A."/>
            <person name="Oliveira C."/>
            <person name="Osipova E."/>
            <person name="Leigh N.D."/>
            <person name="Simon A."/>
            <person name="Yun M.H."/>
        </authorList>
    </citation>
    <scope>NUCLEOTIDE SEQUENCE</scope>
    <source>
        <strain evidence="2">20211129_DDA</strain>
        <tissue evidence="2">Liver</tissue>
    </source>
</reference>
<evidence type="ECO:0000313" key="2">
    <source>
        <dbReference type="EMBL" id="KAJ1149492.1"/>
    </source>
</evidence>
<sequence>MRATPLDSKQQRGQAQATATLSLGAQQGIRRAPSQRAGEPGCSHQLREPHKEADEHTSPLRQASTDRVQRRGGPAPPGAAAPRCGQGRAHFSGTVRGAGAPVTRPPGRSRIRLPPPSPGGGQRLHRASA</sequence>
<name>A0AAV7RCY6_PLEWA</name>
<evidence type="ECO:0000256" key="1">
    <source>
        <dbReference type="SAM" id="MobiDB-lite"/>
    </source>
</evidence>
<feature type="region of interest" description="Disordered" evidence="1">
    <location>
        <begin position="1"/>
        <end position="129"/>
    </location>
</feature>
<gene>
    <name evidence="2" type="ORF">NDU88_002299</name>
</gene>
<feature type="compositionally biased region" description="Basic and acidic residues" evidence="1">
    <location>
        <begin position="45"/>
        <end position="58"/>
    </location>
</feature>
<feature type="compositionally biased region" description="Polar residues" evidence="1">
    <location>
        <begin position="7"/>
        <end position="25"/>
    </location>
</feature>
<dbReference type="Proteomes" id="UP001066276">
    <property type="component" value="Chromosome 5"/>
</dbReference>
<accession>A0AAV7RCY6</accession>
<feature type="compositionally biased region" description="Low complexity" evidence="1">
    <location>
        <begin position="80"/>
        <end position="89"/>
    </location>
</feature>
<keyword evidence="3" id="KW-1185">Reference proteome</keyword>
<comment type="caution">
    <text evidence="2">The sequence shown here is derived from an EMBL/GenBank/DDBJ whole genome shotgun (WGS) entry which is preliminary data.</text>
</comment>